<feature type="compositionally biased region" description="Low complexity" evidence="1">
    <location>
        <begin position="362"/>
        <end position="377"/>
    </location>
</feature>
<sequence length="473" mass="51653">MSYTPNTENPGSDYFDNDFHADIDEPYDPSRPYFYSNASPAPRLSEPPVHPCGVLRSPSPAVSAHSSYAGAYQPLHDSVASTSRPYPYPVVRSVAGSQRARKDARKGKSKAHSGPPEPRYDASYRSCNTPPLSQAGYKSPSPTSCAGASAPTPSVPPADLSAPAVAPAAPSSAGWVAPEASIFLGYVRLLNDFERWESHGWRAGERHEHLRVLSKIFRSSEVIGKRVHDQVATAEGSFEAHMYEDIDKANSAILQEALKTQESVVKIVHEDYGPSLISSFRAFLDRTPLDVVDRAYLRTLTEKKHGRSWEKKPVAQGRYNMDPEEVERLSEMSNRGVAIAGRRLYRARVESTSRPSQTHSHPSLSTGPPVTGSTSSLRPEVTPLEEPSSTLLRHPELYQQLPSSLYLSPPSARENLVGSFPSIGSIPSISLPVSDAHALDIGRLTAQLAVATNAEIRSWVQQGLYPPSEDLRP</sequence>
<dbReference type="AlphaFoldDB" id="A0A0C3K7B6"/>
<protein>
    <submittedName>
        <fullName evidence="2">Uncharacterized protein</fullName>
    </submittedName>
</protein>
<feature type="compositionally biased region" description="Polar residues" evidence="1">
    <location>
        <begin position="1"/>
        <end position="10"/>
    </location>
</feature>
<accession>A0A0C3K7B6</accession>
<feature type="region of interest" description="Disordered" evidence="1">
    <location>
        <begin position="1"/>
        <end position="66"/>
    </location>
</feature>
<reference evidence="3" key="2">
    <citation type="submission" date="2015-01" db="EMBL/GenBank/DDBJ databases">
        <title>Evolutionary Origins and Diversification of the Mycorrhizal Mutualists.</title>
        <authorList>
            <consortium name="DOE Joint Genome Institute"/>
            <consortium name="Mycorrhizal Genomics Consortium"/>
            <person name="Kohler A."/>
            <person name="Kuo A."/>
            <person name="Nagy L.G."/>
            <person name="Floudas D."/>
            <person name="Copeland A."/>
            <person name="Barry K.W."/>
            <person name="Cichocki N."/>
            <person name="Veneault-Fourrey C."/>
            <person name="LaButti K."/>
            <person name="Lindquist E.A."/>
            <person name="Lipzen A."/>
            <person name="Lundell T."/>
            <person name="Morin E."/>
            <person name="Murat C."/>
            <person name="Riley R."/>
            <person name="Ohm R."/>
            <person name="Sun H."/>
            <person name="Tunlid A."/>
            <person name="Henrissat B."/>
            <person name="Grigoriev I.V."/>
            <person name="Hibbett D.S."/>
            <person name="Martin F."/>
        </authorList>
    </citation>
    <scope>NUCLEOTIDE SEQUENCE [LARGE SCALE GENOMIC DNA]</scope>
    <source>
        <strain evidence="3">Marx 270</strain>
    </source>
</reference>
<evidence type="ECO:0000256" key="1">
    <source>
        <dbReference type="SAM" id="MobiDB-lite"/>
    </source>
</evidence>
<evidence type="ECO:0000313" key="3">
    <source>
        <dbReference type="Proteomes" id="UP000054217"/>
    </source>
</evidence>
<reference evidence="2 3" key="1">
    <citation type="submission" date="2014-04" db="EMBL/GenBank/DDBJ databases">
        <authorList>
            <consortium name="DOE Joint Genome Institute"/>
            <person name="Kuo A."/>
            <person name="Kohler A."/>
            <person name="Costa M.D."/>
            <person name="Nagy L.G."/>
            <person name="Floudas D."/>
            <person name="Copeland A."/>
            <person name="Barry K.W."/>
            <person name="Cichocki N."/>
            <person name="Veneault-Fourrey C."/>
            <person name="LaButti K."/>
            <person name="Lindquist E.A."/>
            <person name="Lipzen A."/>
            <person name="Lundell T."/>
            <person name="Morin E."/>
            <person name="Murat C."/>
            <person name="Sun H."/>
            <person name="Tunlid A."/>
            <person name="Henrissat B."/>
            <person name="Grigoriev I.V."/>
            <person name="Hibbett D.S."/>
            <person name="Martin F."/>
            <person name="Nordberg H.P."/>
            <person name="Cantor M.N."/>
            <person name="Hua S.X."/>
        </authorList>
    </citation>
    <scope>NUCLEOTIDE SEQUENCE [LARGE SCALE GENOMIC DNA]</scope>
    <source>
        <strain evidence="2 3">Marx 270</strain>
    </source>
</reference>
<dbReference type="Proteomes" id="UP000054217">
    <property type="component" value="Unassembled WGS sequence"/>
</dbReference>
<feature type="compositionally biased region" description="Basic residues" evidence="1">
    <location>
        <begin position="102"/>
        <end position="111"/>
    </location>
</feature>
<dbReference type="PROSITE" id="PS50890">
    <property type="entry name" value="PUA"/>
    <property type="match status" value="1"/>
</dbReference>
<organism evidence="2 3">
    <name type="scientific">Pisolithus tinctorius Marx 270</name>
    <dbReference type="NCBI Taxonomy" id="870435"/>
    <lineage>
        <taxon>Eukaryota</taxon>
        <taxon>Fungi</taxon>
        <taxon>Dikarya</taxon>
        <taxon>Basidiomycota</taxon>
        <taxon>Agaricomycotina</taxon>
        <taxon>Agaricomycetes</taxon>
        <taxon>Agaricomycetidae</taxon>
        <taxon>Boletales</taxon>
        <taxon>Sclerodermatineae</taxon>
        <taxon>Pisolithaceae</taxon>
        <taxon>Pisolithus</taxon>
    </lineage>
</organism>
<name>A0A0C3K7B6_PISTI</name>
<dbReference type="InParanoid" id="A0A0C3K7B6"/>
<dbReference type="EMBL" id="KN831966">
    <property type="protein sequence ID" value="KIO05497.1"/>
    <property type="molecule type" value="Genomic_DNA"/>
</dbReference>
<feature type="region of interest" description="Disordered" evidence="1">
    <location>
        <begin position="348"/>
        <end position="389"/>
    </location>
</feature>
<proteinExistence type="predicted"/>
<feature type="compositionally biased region" description="Polar residues" evidence="1">
    <location>
        <begin position="350"/>
        <end position="361"/>
    </location>
</feature>
<keyword evidence="3" id="KW-1185">Reference proteome</keyword>
<dbReference type="HOGENOM" id="CLU_040331_0_0_1"/>
<gene>
    <name evidence="2" type="ORF">M404DRAFT_25210</name>
</gene>
<evidence type="ECO:0000313" key="2">
    <source>
        <dbReference type="EMBL" id="KIO05497.1"/>
    </source>
</evidence>
<feature type="region of interest" description="Disordered" evidence="1">
    <location>
        <begin position="78"/>
        <end position="164"/>
    </location>
</feature>